<protein>
    <recommendedName>
        <fullName evidence="6">Ribonuclease D</fullName>
        <shortName evidence="6">RNase D</shortName>
        <ecNumber evidence="6">3.1.13.5</ecNumber>
    </recommendedName>
</protein>
<comment type="subcellular location">
    <subcellularLocation>
        <location evidence="6">Cytoplasm</location>
    </subcellularLocation>
</comment>
<keyword evidence="9" id="KW-1185">Reference proteome</keyword>
<evidence type="ECO:0000256" key="6">
    <source>
        <dbReference type="HAMAP-Rule" id="MF_01899"/>
    </source>
</evidence>
<dbReference type="InterPro" id="IPR036397">
    <property type="entry name" value="RNaseH_sf"/>
</dbReference>
<dbReference type="CDD" id="cd06142">
    <property type="entry name" value="RNaseD_exo"/>
    <property type="match status" value="1"/>
</dbReference>
<evidence type="ECO:0000256" key="5">
    <source>
        <dbReference type="ARBA" id="ARBA00022839"/>
    </source>
</evidence>
<dbReference type="NCBIfam" id="TIGR01388">
    <property type="entry name" value="rnd"/>
    <property type="match status" value="1"/>
</dbReference>
<name>A0A109BK09_HYPSL</name>
<comment type="caution">
    <text evidence="8">The sequence shown here is derived from an EMBL/GenBank/DDBJ whole genome shotgun (WGS) entry which is preliminary data.</text>
</comment>
<dbReference type="EC" id="3.1.13.5" evidence="6"/>
<dbReference type="InterPro" id="IPR002562">
    <property type="entry name" value="3'-5'_exonuclease_dom"/>
</dbReference>
<dbReference type="InterPro" id="IPR002121">
    <property type="entry name" value="HRDC_dom"/>
</dbReference>
<dbReference type="Pfam" id="PF01612">
    <property type="entry name" value="DNA_pol_A_exo1"/>
    <property type="match status" value="1"/>
</dbReference>
<comment type="catalytic activity">
    <reaction evidence="6">
        <text>Exonucleolytic cleavage that removes extra residues from the 3'-terminus of tRNA to produce 5'-mononucleotides.</text>
        <dbReference type="EC" id="3.1.13.5"/>
    </reaction>
</comment>
<keyword evidence="3 6" id="KW-0540">Nuclease</keyword>
<keyword evidence="4 6" id="KW-0378">Hydrolase</keyword>
<dbReference type="InterPro" id="IPR051086">
    <property type="entry name" value="RNase_D-like"/>
</dbReference>
<dbReference type="SUPFAM" id="SSF47819">
    <property type="entry name" value="HRDC-like"/>
    <property type="match status" value="2"/>
</dbReference>
<dbReference type="PATRIC" id="fig|121290.4.peg.3251"/>
<dbReference type="Proteomes" id="UP000059074">
    <property type="component" value="Unassembled WGS sequence"/>
</dbReference>
<feature type="domain" description="HRDC" evidence="7">
    <location>
        <begin position="215"/>
        <end position="296"/>
    </location>
</feature>
<dbReference type="Gene3D" id="1.10.150.80">
    <property type="entry name" value="HRDC domain"/>
    <property type="match status" value="1"/>
</dbReference>
<evidence type="ECO:0000256" key="1">
    <source>
        <dbReference type="ARBA" id="ARBA00022490"/>
    </source>
</evidence>
<dbReference type="GO" id="GO:0005737">
    <property type="term" value="C:cytoplasm"/>
    <property type="evidence" value="ECO:0007669"/>
    <property type="project" value="UniProtKB-SubCell"/>
</dbReference>
<dbReference type="GO" id="GO:0033890">
    <property type="term" value="F:ribonuclease D activity"/>
    <property type="evidence" value="ECO:0007669"/>
    <property type="project" value="UniProtKB-UniRule"/>
</dbReference>
<dbReference type="EMBL" id="LMTR01000040">
    <property type="protein sequence ID" value="KWT70081.1"/>
    <property type="molecule type" value="Genomic_DNA"/>
</dbReference>
<dbReference type="Gene3D" id="3.30.420.10">
    <property type="entry name" value="Ribonuclease H-like superfamily/Ribonuclease H"/>
    <property type="match status" value="1"/>
</dbReference>
<evidence type="ECO:0000313" key="9">
    <source>
        <dbReference type="Proteomes" id="UP000059074"/>
    </source>
</evidence>
<evidence type="ECO:0000256" key="4">
    <source>
        <dbReference type="ARBA" id="ARBA00022801"/>
    </source>
</evidence>
<keyword evidence="5 6" id="KW-0269">Exonuclease</keyword>
<dbReference type="PANTHER" id="PTHR47649:SF1">
    <property type="entry name" value="RIBONUCLEASE D"/>
    <property type="match status" value="1"/>
</dbReference>
<reference evidence="8 9" key="1">
    <citation type="submission" date="2015-10" db="EMBL/GenBank/DDBJ databases">
        <title>Transcriptomic analysis of a linuron degrading triple-species bacterial consortium.</title>
        <authorList>
            <person name="Albers P."/>
        </authorList>
    </citation>
    <scope>NUCLEOTIDE SEQUENCE [LARGE SCALE GENOMIC DNA]</scope>
    <source>
        <strain evidence="8 9">WDL6</strain>
    </source>
</reference>
<dbReference type="SMART" id="SM00341">
    <property type="entry name" value="HRDC"/>
    <property type="match status" value="1"/>
</dbReference>
<proteinExistence type="inferred from homology"/>
<dbReference type="AlphaFoldDB" id="A0A109BK09"/>
<organism evidence="8 9">
    <name type="scientific">Hyphomicrobium sulfonivorans</name>
    <dbReference type="NCBI Taxonomy" id="121290"/>
    <lineage>
        <taxon>Bacteria</taxon>
        <taxon>Pseudomonadati</taxon>
        <taxon>Pseudomonadota</taxon>
        <taxon>Alphaproteobacteria</taxon>
        <taxon>Hyphomicrobiales</taxon>
        <taxon>Hyphomicrobiaceae</taxon>
        <taxon>Hyphomicrobium</taxon>
    </lineage>
</organism>
<gene>
    <name evidence="6" type="primary">rnd</name>
    <name evidence="8" type="ORF">APY04_1290</name>
</gene>
<keyword evidence="1 6" id="KW-0963">Cytoplasm</keyword>
<dbReference type="STRING" id="121290.APY04_1290"/>
<dbReference type="PROSITE" id="PS50967">
    <property type="entry name" value="HRDC"/>
    <property type="match status" value="1"/>
</dbReference>
<dbReference type="PANTHER" id="PTHR47649">
    <property type="entry name" value="RIBONUCLEASE D"/>
    <property type="match status" value="1"/>
</dbReference>
<dbReference type="SMART" id="SM00474">
    <property type="entry name" value="35EXOc"/>
    <property type="match status" value="1"/>
</dbReference>
<accession>A0A109BK09</accession>
<dbReference type="HAMAP" id="MF_01899">
    <property type="entry name" value="RNase_D"/>
    <property type="match status" value="1"/>
</dbReference>
<dbReference type="SUPFAM" id="SSF53098">
    <property type="entry name" value="Ribonuclease H-like"/>
    <property type="match status" value="1"/>
</dbReference>
<comment type="function">
    <text evidence="6">Exonuclease involved in the 3' processing of various precursor tRNAs. Initiates hydrolysis at the 3'-terminus of an RNA molecule and releases 5'-mononucleotides.</text>
</comment>
<evidence type="ECO:0000313" key="8">
    <source>
        <dbReference type="EMBL" id="KWT70081.1"/>
    </source>
</evidence>
<evidence type="ECO:0000259" key="7">
    <source>
        <dbReference type="PROSITE" id="PS50967"/>
    </source>
</evidence>
<dbReference type="GO" id="GO:0003676">
    <property type="term" value="F:nucleic acid binding"/>
    <property type="evidence" value="ECO:0007669"/>
    <property type="project" value="InterPro"/>
</dbReference>
<dbReference type="Pfam" id="PF00570">
    <property type="entry name" value="HRDC"/>
    <property type="match status" value="1"/>
</dbReference>
<dbReference type="GO" id="GO:0008408">
    <property type="term" value="F:3'-5' exonuclease activity"/>
    <property type="evidence" value="ECO:0007669"/>
    <property type="project" value="InterPro"/>
</dbReference>
<dbReference type="InterPro" id="IPR010997">
    <property type="entry name" value="HRDC-like_sf"/>
</dbReference>
<dbReference type="InterPro" id="IPR006292">
    <property type="entry name" value="RNase_D"/>
</dbReference>
<dbReference type="GO" id="GO:0042780">
    <property type="term" value="P:tRNA 3'-end processing"/>
    <property type="evidence" value="ECO:0007669"/>
    <property type="project" value="UniProtKB-UniRule"/>
</dbReference>
<dbReference type="InterPro" id="IPR012337">
    <property type="entry name" value="RNaseH-like_sf"/>
</dbReference>
<comment type="cofactor">
    <cofactor evidence="6">
        <name>a divalent metal cation</name>
        <dbReference type="ChEBI" id="CHEBI:60240"/>
    </cofactor>
</comment>
<dbReference type="InterPro" id="IPR044876">
    <property type="entry name" value="HRDC_dom_sf"/>
</dbReference>
<dbReference type="GO" id="GO:0000166">
    <property type="term" value="F:nucleotide binding"/>
    <property type="evidence" value="ECO:0007669"/>
    <property type="project" value="InterPro"/>
</dbReference>
<comment type="similarity">
    <text evidence="6">Belongs to the RNase D family.</text>
</comment>
<evidence type="ECO:0000256" key="3">
    <source>
        <dbReference type="ARBA" id="ARBA00022722"/>
    </source>
</evidence>
<keyword evidence="2 6" id="KW-0819">tRNA processing</keyword>
<sequence>MRYTARLMRIVTASEELSQAVGRLSASDFVTVDTEFLRESTFWPQLCLIQIASPDEAMIIDPMAPGIDLAPFWGLMGDERVTKVFHAARQDIEIVYARAGLVPRPVFDTQVAAMVCGFGESVSYVNLVKNVTGADIDKSSRFTDWSRRPLSDRQLEYALGDVTHLRDVYRHLKADIDKAGRSDWLSEEMGILTDPRTYASNPDEAWQRLKLRVKNRKALAVLMELAAWRERLAQAQDVPRSRILRDEALYDIANQAPTTPEQLSHLRTLSEGFSRSSRAREIIEAVKLGLARDVKSVPPVNRGTQLSAESTALIELLRVLLKASAARHRVAPKMIAGSEDLERIAVEAEPDIPALKGWRRRLFGEDALRLKRGEIALTLSGSEVVPIATGKAAQ</sequence>
<evidence type="ECO:0000256" key="2">
    <source>
        <dbReference type="ARBA" id="ARBA00022694"/>
    </source>
</evidence>